<proteinExistence type="predicted"/>
<dbReference type="InterPro" id="IPR043159">
    <property type="entry name" value="Lectin_gal-bd_sf"/>
</dbReference>
<name>A0ABV0NDH1_9TELE</name>
<dbReference type="Proteomes" id="UP001476798">
    <property type="component" value="Unassembled WGS sequence"/>
</dbReference>
<evidence type="ECO:0008006" key="3">
    <source>
        <dbReference type="Google" id="ProtNLM"/>
    </source>
</evidence>
<organism evidence="1 2">
    <name type="scientific">Goodea atripinnis</name>
    <dbReference type="NCBI Taxonomy" id="208336"/>
    <lineage>
        <taxon>Eukaryota</taxon>
        <taxon>Metazoa</taxon>
        <taxon>Chordata</taxon>
        <taxon>Craniata</taxon>
        <taxon>Vertebrata</taxon>
        <taxon>Euteleostomi</taxon>
        <taxon>Actinopterygii</taxon>
        <taxon>Neopterygii</taxon>
        <taxon>Teleostei</taxon>
        <taxon>Neoteleostei</taxon>
        <taxon>Acanthomorphata</taxon>
        <taxon>Ovalentaria</taxon>
        <taxon>Atherinomorphae</taxon>
        <taxon>Cyprinodontiformes</taxon>
        <taxon>Goodeidae</taxon>
        <taxon>Goodea</taxon>
    </lineage>
</organism>
<comment type="caution">
    <text evidence="1">The sequence shown here is derived from an EMBL/GenBank/DDBJ whole genome shotgun (WGS) entry which is preliminary data.</text>
</comment>
<keyword evidence="2" id="KW-1185">Reference proteome</keyword>
<evidence type="ECO:0000313" key="1">
    <source>
        <dbReference type="EMBL" id="MEQ2169335.1"/>
    </source>
</evidence>
<feature type="non-terminal residue" evidence="1">
    <location>
        <position position="1"/>
    </location>
</feature>
<sequence>CKNKRSCEVPVTERVFGEYSCLELTRYLEVSYTCVQPTPPPPTPAPLKPECSYGAKHAFSYNR</sequence>
<protein>
    <recommendedName>
        <fullName evidence="3">SUEL-type lectin domain-containing protein</fullName>
    </recommendedName>
</protein>
<accession>A0ABV0NDH1</accession>
<evidence type="ECO:0000313" key="2">
    <source>
        <dbReference type="Proteomes" id="UP001476798"/>
    </source>
</evidence>
<dbReference type="EMBL" id="JAHRIO010032648">
    <property type="protein sequence ID" value="MEQ2169335.1"/>
    <property type="molecule type" value="Genomic_DNA"/>
</dbReference>
<reference evidence="1 2" key="1">
    <citation type="submission" date="2021-06" db="EMBL/GenBank/DDBJ databases">
        <authorList>
            <person name="Palmer J.M."/>
        </authorList>
    </citation>
    <scope>NUCLEOTIDE SEQUENCE [LARGE SCALE GENOMIC DNA]</scope>
    <source>
        <strain evidence="1 2">GA_2019</strain>
        <tissue evidence="1">Muscle</tissue>
    </source>
</reference>
<dbReference type="Gene3D" id="2.60.120.740">
    <property type="match status" value="1"/>
</dbReference>
<gene>
    <name evidence="1" type="ORF">GOODEAATRI_024151</name>
</gene>